<dbReference type="EnsemblMetazoa" id="XM_038207225.1">
    <property type="protein sequence ID" value="XP_038063153.1"/>
    <property type="gene ID" value="LOC119733858"/>
</dbReference>
<dbReference type="Gene3D" id="3.30.160.60">
    <property type="entry name" value="Classic Zinc Finger"/>
    <property type="match status" value="1"/>
</dbReference>
<dbReference type="PROSITE" id="PS00028">
    <property type="entry name" value="ZINC_FINGER_C2H2_1"/>
    <property type="match status" value="1"/>
</dbReference>
<reference evidence="4" key="1">
    <citation type="submission" date="2022-11" db="UniProtKB">
        <authorList>
            <consortium name="EnsemblMetazoa"/>
        </authorList>
    </citation>
    <scope>IDENTIFICATION</scope>
</reference>
<evidence type="ECO:0000259" key="3">
    <source>
        <dbReference type="PROSITE" id="PS50157"/>
    </source>
</evidence>
<protein>
    <recommendedName>
        <fullName evidence="3">C2H2-type domain-containing protein</fullName>
    </recommendedName>
</protein>
<proteinExistence type="predicted"/>
<dbReference type="PROSITE" id="PS50157">
    <property type="entry name" value="ZINC_FINGER_C2H2_2"/>
    <property type="match status" value="1"/>
</dbReference>
<feature type="region of interest" description="Disordered" evidence="2">
    <location>
        <begin position="55"/>
        <end position="127"/>
    </location>
</feature>
<evidence type="ECO:0000256" key="2">
    <source>
        <dbReference type="SAM" id="MobiDB-lite"/>
    </source>
</evidence>
<feature type="region of interest" description="Disordered" evidence="2">
    <location>
        <begin position="168"/>
        <end position="203"/>
    </location>
</feature>
<keyword evidence="1" id="KW-0863">Zinc-finger</keyword>
<name>A0A914AHJ5_PATMI</name>
<dbReference type="AlphaFoldDB" id="A0A914AHJ5"/>
<keyword evidence="5" id="KW-1185">Reference proteome</keyword>
<feature type="region of interest" description="Disordered" evidence="2">
    <location>
        <begin position="216"/>
        <end position="309"/>
    </location>
</feature>
<keyword evidence="1" id="KW-0862">Zinc</keyword>
<dbReference type="GeneID" id="119733858"/>
<dbReference type="Proteomes" id="UP000887568">
    <property type="component" value="Unplaced"/>
</dbReference>
<feature type="compositionally biased region" description="Low complexity" evidence="2">
    <location>
        <begin position="112"/>
        <end position="122"/>
    </location>
</feature>
<evidence type="ECO:0000313" key="4">
    <source>
        <dbReference type="EnsemblMetazoa" id="XP_038063153.1"/>
    </source>
</evidence>
<dbReference type="RefSeq" id="XP_038063153.1">
    <property type="nucleotide sequence ID" value="XM_038207225.1"/>
</dbReference>
<feature type="compositionally biased region" description="Basic and acidic residues" evidence="2">
    <location>
        <begin position="80"/>
        <end position="111"/>
    </location>
</feature>
<evidence type="ECO:0000256" key="1">
    <source>
        <dbReference type="PROSITE-ProRule" id="PRU00042"/>
    </source>
</evidence>
<feature type="region of interest" description="Disordered" evidence="2">
    <location>
        <begin position="343"/>
        <end position="367"/>
    </location>
</feature>
<dbReference type="InterPro" id="IPR013087">
    <property type="entry name" value="Znf_C2H2_type"/>
</dbReference>
<dbReference type="GO" id="GO:0008270">
    <property type="term" value="F:zinc ion binding"/>
    <property type="evidence" value="ECO:0007669"/>
    <property type="project" value="UniProtKB-KW"/>
</dbReference>
<organism evidence="4 5">
    <name type="scientific">Patiria miniata</name>
    <name type="common">Bat star</name>
    <name type="synonym">Asterina miniata</name>
    <dbReference type="NCBI Taxonomy" id="46514"/>
    <lineage>
        <taxon>Eukaryota</taxon>
        <taxon>Metazoa</taxon>
        <taxon>Echinodermata</taxon>
        <taxon>Eleutherozoa</taxon>
        <taxon>Asterozoa</taxon>
        <taxon>Asteroidea</taxon>
        <taxon>Valvatacea</taxon>
        <taxon>Valvatida</taxon>
        <taxon>Asterinidae</taxon>
        <taxon>Patiria</taxon>
    </lineage>
</organism>
<evidence type="ECO:0000313" key="5">
    <source>
        <dbReference type="Proteomes" id="UP000887568"/>
    </source>
</evidence>
<sequence length="367" mass="41419">MRVSCVFCRAIFRTWKDLARHTEEVHRDRRRQVRCSICQFQTTSEDELRRHCRRMHESDRHDRRRVIRPYGGRNRYTASRRPDMPEERRPEGSRPRENRKESEKETRKVQTPEHPAPTTTAPSTPPQQLVDESFLTIHPSPNAMSQLDLESGPTLTTAELMSLMGSLCTPNPPSSMSIRSSPKKVHSPLPPDQPVDVPATPASPMRKWLDEIDETINQLLPPPPPAPDEEPADTAAPAPTPTPPVATTTRPPTPSPIPAAEPEAKEPHSLPANDPRFARSRRSVAPRTTAGAEVERMRQQARTDPMAIRSRKDVLHPFDFGVTVRMVTESATFPDGRAFSTSYTEYNLPSMPTAGPRLWTTQEEHEP</sequence>
<dbReference type="SMART" id="SM00355">
    <property type="entry name" value="ZnF_C2H2"/>
    <property type="match status" value="2"/>
</dbReference>
<feature type="domain" description="C2H2-type" evidence="3">
    <location>
        <begin position="33"/>
        <end position="61"/>
    </location>
</feature>
<accession>A0A914AHJ5</accession>
<keyword evidence="1" id="KW-0479">Metal-binding</keyword>